<dbReference type="AlphaFoldDB" id="A0A5B9ECA5"/>
<dbReference type="RefSeq" id="WP_147647127.1">
    <property type="nucleotide sequence ID" value="NZ_CP042806.1"/>
</dbReference>
<dbReference type="Proteomes" id="UP000321820">
    <property type="component" value="Chromosome"/>
</dbReference>
<organism evidence="1 2">
    <name type="scientific">Terriglobus albidus</name>
    <dbReference type="NCBI Taxonomy" id="1592106"/>
    <lineage>
        <taxon>Bacteria</taxon>
        <taxon>Pseudomonadati</taxon>
        <taxon>Acidobacteriota</taxon>
        <taxon>Terriglobia</taxon>
        <taxon>Terriglobales</taxon>
        <taxon>Acidobacteriaceae</taxon>
        <taxon>Terriglobus</taxon>
    </lineage>
</organism>
<dbReference type="EMBL" id="CP042806">
    <property type="protein sequence ID" value="QEE27937.1"/>
    <property type="molecule type" value="Genomic_DNA"/>
</dbReference>
<gene>
    <name evidence="1" type="ORF">FTW19_07965</name>
</gene>
<name>A0A5B9ECA5_9BACT</name>
<dbReference type="OrthoDB" id="121452at2"/>
<reference evidence="1 2" key="1">
    <citation type="submission" date="2019-08" db="EMBL/GenBank/DDBJ databases">
        <title>Complete genome sequence of Terriglobus albidus strain ORNL.</title>
        <authorList>
            <person name="Podar M."/>
        </authorList>
    </citation>
    <scope>NUCLEOTIDE SEQUENCE [LARGE SCALE GENOMIC DNA]</scope>
    <source>
        <strain evidence="1 2">ORNL</strain>
    </source>
</reference>
<dbReference type="InterPro" id="IPR011250">
    <property type="entry name" value="OMP/PagP_B-barrel"/>
</dbReference>
<keyword evidence="2" id="KW-1185">Reference proteome</keyword>
<proteinExistence type="predicted"/>
<evidence type="ECO:0000313" key="2">
    <source>
        <dbReference type="Proteomes" id="UP000321820"/>
    </source>
</evidence>
<protein>
    <submittedName>
        <fullName evidence="1">Acyloxyacyl hydrolase</fullName>
    </submittedName>
</protein>
<dbReference type="InterPro" id="IPR018550">
    <property type="entry name" value="Lipid-A_deacylase-rel"/>
</dbReference>
<evidence type="ECO:0000313" key="1">
    <source>
        <dbReference type="EMBL" id="QEE27937.1"/>
    </source>
</evidence>
<accession>A0A5B9ECA5</accession>
<dbReference type="GO" id="GO:0016787">
    <property type="term" value="F:hydrolase activity"/>
    <property type="evidence" value="ECO:0007669"/>
    <property type="project" value="UniProtKB-KW"/>
</dbReference>
<sequence>MMSRLSSLGSDDGSQAIQSARMGENLQLIQACILIHIYGVEAMPLISLFRCRIALFTVLLFTAPLIGQSVQMTNDLSIGISPPPRPPGKVHRVQGSELSVTLMIPDGSYRLFSATLQCSAWTAGIEYERPMGHMFRMRVDYAAEVIPVFILSQPARADFWGYAMTADQKSVPGISILPVGFRFLLFENSRIRPFAVGKLGGVVFNQKALSPAASKYNFNIQAAAGLLYAVNKRYDFRLEPFEFFHVSNGYMAASNPGMDELAVRVGVTYHFSSTAKD</sequence>
<dbReference type="Gene3D" id="2.40.160.20">
    <property type="match status" value="1"/>
</dbReference>
<dbReference type="SUPFAM" id="SSF56925">
    <property type="entry name" value="OMPA-like"/>
    <property type="match status" value="1"/>
</dbReference>
<dbReference type="Pfam" id="PF09411">
    <property type="entry name" value="PagL"/>
    <property type="match status" value="1"/>
</dbReference>
<keyword evidence="1" id="KW-0378">Hydrolase</keyword>
<dbReference type="KEGG" id="talb:FTW19_07965"/>